<evidence type="ECO:0000259" key="6">
    <source>
        <dbReference type="PROSITE" id="PS50887"/>
    </source>
</evidence>
<dbReference type="Pfam" id="PF12833">
    <property type="entry name" value="HTH_18"/>
    <property type="match status" value="1"/>
</dbReference>
<dbReference type="SUPFAM" id="SSF46689">
    <property type="entry name" value="Homeodomain-like"/>
    <property type="match status" value="2"/>
</dbReference>
<reference evidence="7" key="1">
    <citation type="submission" date="2018-02" db="EMBL/GenBank/DDBJ databases">
        <authorList>
            <person name="Kim S.-K."/>
            <person name="Jung H.-I."/>
            <person name="Lee S.-W."/>
        </authorList>
    </citation>
    <scope>NUCLEOTIDE SEQUENCE</scope>
    <source>
        <strain evidence="7">SK3146</strain>
    </source>
</reference>
<keyword evidence="3" id="KW-0804">Transcription</keyword>
<dbReference type="InterPro" id="IPR041522">
    <property type="entry name" value="CdaR_GGDEF"/>
</dbReference>
<evidence type="ECO:0000256" key="3">
    <source>
        <dbReference type="ARBA" id="ARBA00023163"/>
    </source>
</evidence>
<feature type="transmembrane region" description="Helical" evidence="4">
    <location>
        <begin position="21"/>
        <end position="40"/>
    </location>
</feature>
<dbReference type="InterPro" id="IPR009057">
    <property type="entry name" value="Homeodomain-like_sf"/>
</dbReference>
<organism evidence="7 8">
    <name type="scientific">Paenibacillus konkukensis</name>
    <dbReference type="NCBI Taxonomy" id="2020716"/>
    <lineage>
        <taxon>Bacteria</taxon>
        <taxon>Bacillati</taxon>
        <taxon>Bacillota</taxon>
        <taxon>Bacilli</taxon>
        <taxon>Bacillales</taxon>
        <taxon>Paenibacillaceae</taxon>
        <taxon>Paenibacillus</taxon>
    </lineage>
</organism>
<evidence type="ECO:0000256" key="4">
    <source>
        <dbReference type="SAM" id="Phobius"/>
    </source>
</evidence>
<dbReference type="Proteomes" id="UP001057134">
    <property type="component" value="Chromosome"/>
</dbReference>
<evidence type="ECO:0000256" key="1">
    <source>
        <dbReference type="ARBA" id="ARBA00023015"/>
    </source>
</evidence>
<evidence type="ECO:0000313" key="8">
    <source>
        <dbReference type="Proteomes" id="UP001057134"/>
    </source>
</evidence>
<dbReference type="InterPro" id="IPR018062">
    <property type="entry name" value="HTH_AraC-typ_CS"/>
</dbReference>
<dbReference type="InterPro" id="IPR020449">
    <property type="entry name" value="Tscrpt_reg_AraC-type_HTH"/>
</dbReference>
<sequence length="789" mass="90678">MGGLWKFMIHFQKRKLFLRFFVSYTLILIIPLGMISFIVYGKLLGTLEEETVSSSITSINQARDTIDMNLKQLDQIAFELSNNPNVYEFTSDREPDIVEANIKLKSIIRELNIASTNAIKSFSDEIMMYSLKNDIIVSNVTKYDPDFFYETFMRNAAIPFSDWISRLRSAKERQLWPVVNTMGANKSGKKLITYLQPLTQYGMSNHAVLISLLPEDRMWDFFGRGEMDGRSYRAILDRNNQVITAAPGSIEPVPVNYDEIFNSGQDHMFFNYDGKKYIAISTISSAYGWKYVTILPVSVLMEKISYLHILFSVALFICVVLGITLAYIFSVQHYKPIRNTVQWILTNRKDRTVKQKGEYETILSNIQGMHTDNHLLESQLHKQLPVLKVHFLLRLLKNNTIDFDEVNELLEFYGIRFPCGCYTVAVLNIDDFSGFMQRHSSTGKSRPRFVVCNIGEEMIRSIGDGFALEIEEDKVALLINHDAAAETAGAHPLDHLLQQLKEFLNKKFNIVISIGVGSGCPSLEMVHQSYNEAIIALNYGLIRGRSRINYFEQTRSNPNHFYYPPEKENHLIVCVKTGDFPSVQGLLDQIYEVNFRERKLSPEMANCLFYGMVSTFFRILEEIQLDYRDICDDDTDVFRDINHSKDVEAIFLAILSLFDRLCSVIHEKKAKGNHHLRDSCIQYIAGHLSDKELSLNKVADYFQLSSPYLSTFFKQQTGTNFSDYLNRLRIQRSKELLASEDDPIQEIADQVGYNSANTFIRIFKKYESVTPGQYKESLRIGKVSDMIGE</sequence>
<dbReference type="PROSITE" id="PS00041">
    <property type="entry name" value="HTH_ARAC_FAMILY_1"/>
    <property type="match status" value="1"/>
</dbReference>
<proteinExistence type="predicted"/>
<dbReference type="InterPro" id="IPR018060">
    <property type="entry name" value="HTH_AraC"/>
</dbReference>
<dbReference type="EMBL" id="CP027059">
    <property type="protein sequence ID" value="UQZ85951.1"/>
    <property type="molecule type" value="Genomic_DNA"/>
</dbReference>
<feature type="domain" description="HTH araC/xylS-type" evidence="5">
    <location>
        <begin position="678"/>
        <end position="777"/>
    </location>
</feature>
<evidence type="ECO:0000256" key="2">
    <source>
        <dbReference type="ARBA" id="ARBA00023125"/>
    </source>
</evidence>
<keyword evidence="2" id="KW-0238">DNA-binding</keyword>
<dbReference type="PANTHER" id="PTHR43280:SF10">
    <property type="entry name" value="REGULATORY PROTEIN POCR"/>
    <property type="match status" value="1"/>
</dbReference>
<reference evidence="7" key="2">
    <citation type="journal article" date="2021" name="J Anim Sci Technol">
        <title>Complete genome sequence of Paenibacillus konkukensis sp. nov. SK3146 as a potential probiotic strain.</title>
        <authorList>
            <person name="Jung H.I."/>
            <person name="Park S."/>
            <person name="Niu K.M."/>
            <person name="Lee S.W."/>
            <person name="Kothari D."/>
            <person name="Yi K.J."/>
            <person name="Kim S.K."/>
        </authorList>
    </citation>
    <scope>NUCLEOTIDE SEQUENCE</scope>
    <source>
        <strain evidence="7">SK3146</strain>
    </source>
</reference>
<dbReference type="SMART" id="SM00342">
    <property type="entry name" value="HTH_ARAC"/>
    <property type="match status" value="1"/>
</dbReference>
<evidence type="ECO:0000259" key="5">
    <source>
        <dbReference type="PROSITE" id="PS01124"/>
    </source>
</evidence>
<name>A0ABY4RTP0_9BACL</name>
<dbReference type="Pfam" id="PF17853">
    <property type="entry name" value="GGDEF_2"/>
    <property type="match status" value="1"/>
</dbReference>
<protein>
    <submittedName>
        <fullName evidence="7">HTH-type transcriptional regulator YesS</fullName>
    </submittedName>
</protein>
<dbReference type="Gene3D" id="1.10.10.60">
    <property type="entry name" value="Homeodomain-like"/>
    <property type="match status" value="2"/>
</dbReference>
<feature type="transmembrane region" description="Helical" evidence="4">
    <location>
        <begin position="306"/>
        <end position="329"/>
    </location>
</feature>
<dbReference type="PROSITE" id="PS50887">
    <property type="entry name" value="GGDEF"/>
    <property type="match status" value="1"/>
</dbReference>
<gene>
    <name evidence="7" type="primary">yesS_54</name>
    <name evidence="7" type="ORF">SK3146_05243</name>
</gene>
<dbReference type="PROSITE" id="PS01124">
    <property type="entry name" value="HTH_ARAC_FAMILY_2"/>
    <property type="match status" value="1"/>
</dbReference>
<keyword evidence="4" id="KW-1133">Transmembrane helix</keyword>
<keyword evidence="4" id="KW-0812">Transmembrane</keyword>
<feature type="domain" description="GGDEF" evidence="6">
    <location>
        <begin position="420"/>
        <end position="553"/>
    </location>
</feature>
<dbReference type="PANTHER" id="PTHR43280">
    <property type="entry name" value="ARAC-FAMILY TRANSCRIPTIONAL REGULATOR"/>
    <property type="match status" value="1"/>
</dbReference>
<dbReference type="PRINTS" id="PR00032">
    <property type="entry name" value="HTHARAC"/>
</dbReference>
<keyword evidence="1" id="KW-0805">Transcription regulation</keyword>
<keyword evidence="4" id="KW-0472">Membrane</keyword>
<accession>A0ABY4RTP0</accession>
<dbReference type="InterPro" id="IPR000160">
    <property type="entry name" value="GGDEF_dom"/>
</dbReference>
<evidence type="ECO:0000313" key="7">
    <source>
        <dbReference type="EMBL" id="UQZ85951.1"/>
    </source>
</evidence>
<keyword evidence="8" id="KW-1185">Reference proteome</keyword>